<dbReference type="eggNOG" id="ENOG502RZ6Z">
    <property type="taxonomic scope" value="Eukaryota"/>
</dbReference>
<reference evidence="8 9" key="1">
    <citation type="submission" date="2013-03" db="EMBL/GenBank/DDBJ databases">
        <title>The Genome Sequence of Capronia coronata CBS 617.96.</title>
        <authorList>
            <consortium name="The Broad Institute Genomics Platform"/>
            <person name="Cuomo C."/>
            <person name="de Hoog S."/>
            <person name="Gorbushina A."/>
            <person name="Walker B."/>
            <person name="Young S.K."/>
            <person name="Zeng Q."/>
            <person name="Gargeya S."/>
            <person name="Fitzgerald M."/>
            <person name="Haas B."/>
            <person name="Abouelleil A."/>
            <person name="Allen A.W."/>
            <person name="Alvarado L."/>
            <person name="Arachchi H.M."/>
            <person name="Berlin A.M."/>
            <person name="Chapman S.B."/>
            <person name="Gainer-Dewar J."/>
            <person name="Goldberg J."/>
            <person name="Griggs A."/>
            <person name="Gujja S."/>
            <person name="Hansen M."/>
            <person name="Howarth C."/>
            <person name="Imamovic A."/>
            <person name="Ireland A."/>
            <person name="Larimer J."/>
            <person name="McCowan C."/>
            <person name="Murphy C."/>
            <person name="Pearson M."/>
            <person name="Poon T.W."/>
            <person name="Priest M."/>
            <person name="Roberts A."/>
            <person name="Saif S."/>
            <person name="Shea T."/>
            <person name="Sisk P."/>
            <person name="Sykes S."/>
            <person name="Wortman J."/>
            <person name="Nusbaum C."/>
            <person name="Birren B."/>
        </authorList>
    </citation>
    <scope>NUCLEOTIDE SEQUENCE [LARGE SCALE GENOMIC DNA]</scope>
    <source>
        <strain evidence="8 9">CBS 617.96</strain>
    </source>
</reference>
<evidence type="ECO:0000313" key="8">
    <source>
        <dbReference type="EMBL" id="EXJ81619.1"/>
    </source>
</evidence>
<dbReference type="Gene3D" id="4.10.240.10">
    <property type="entry name" value="Zn(2)-C6 fungal-type DNA-binding domain"/>
    <property type="match status" value="1"/>
</dbReference>
<dbReference type="STRING" id="1182541.W9YH55"/>
<evidence type="ECO:0000256" key="4">
    <source>
        <dbReference type="ARBA" id="ARBA00023163"/>
    </source>
</evidence>
<feature type="region of interest" description="Disordered" evidence="6">
    <location>
        <begin position="41"/>
        <end position="72"/>
    </location>
</feature>
<evidence type="ECO:0000256" key="3">
    <source>
        <dbReference type="ARBA" id="ARBA00023125"/>
    </source>
</evidence>
<dbReference type="PANTHER" id="PTHR31001">
    <property type="entry name" value="UNCHARACTERIZED TRANSCRIPTIONAL REGULATORY PROTEIN"/>
    <property type="match status" value="1"/>
</dbReference>
<protein>
    <recommendedName>
        <fullName evidence="7">Zn(2)-C6 fungal-type domain-containing protein</fullName>
    </recommendedName>
</protein>
<dbReference type="HOGENOM" id="CLU_013987_1_1_1"/>
<dbReference type="RefSeq" id="XP_007726740.1">
    <property type="nucleotide sequence ID" value="XM_007728550.1"/>
</dbReference>
<keyword evidence="9" id="KW-1185">Reference proteome</keyword>
<sequence length="778" mass="85138">MSAAPRKRLACRLCTRRKVKCDKQIPCSNCVKRGTAAACERDDPDELNAPSSSSSVWPQARPDGPSTSASASAITALRSRIAELESALQHKIAEGNNADAHADAAQSPTATPATDRADRTPVPAQLESRSSSSSPTSQGCESEIQDAVTVLEFLAWGRMKDPDHAMLSPEALRVSETVNDEGTGISPAEELDCALDPAGANIVPWLQILLPSRRQVYQLVEYHNICLLWFYGSYFAPTFSEELESFYTDHHGKLDSKGLSLQWVALLFSVMAGTITSAPAHEARKWGFDESEARLLSQKWYKAISVALNAAHFTARHSLHAVQAIATATNTAHMLGHSNTQSVMLASAVRIAQSLGLHRLDEDAPGTPVELETGRRVWQELCTQDWFSTAFSESYSINPLHSTSVAPQNCDDNMNVLPESEPTITSFCRFLAKIAAIMPALQDAMALSNTLYTKHEAVLVHDRKMRSLATGRPPFLANTAFDANWPCYIPWARRAIAMSSAHKIIMIHRKFLGLSFTNPVFAFTRRTCLAASKTILKEYLASSKDESSPMLWTHQAFSVAACIVIYFDMLHSSPSASPSTSNPNYHSSSASPSNPNSHFASDQSQLVEETVEHLQLCQQKSMIAARGVKVLNALQKQIANRADGQGRSGPSKRPRSLDAATATAGTGDVPSRKRRRGFDAAEFARSFCDASTDAQRRRHGHGPSRQCQNQGIAERQTPAEHLDLGQRRIEDNTQIIGVDDPVAFQGDLNWLWNMPLNDEDGTHTFDSLLSFANQGLGL</sequence>
<dbReference type="PROSITE" id="PS50048">
    <property type="entry name" value="ZN2_CY6_FUNGAL_2"/>
    <property type="match status" value="1"/>
</dbReference>
<feature type="region of interest" description="Disordered" evidence="6">
    <location>
        <begin position="690"/>
        <end position="715"/>
    </location>
</feature>
<dbReference type="SMART" id="SM00066">
    <property type="entry name" value="GAL4"/>
    <property type="match status" value="1"/>
</dbReference>
<evidence type="ECO:0000256" key="6">
    <source>
        <dbReference type="SAM" id="MobiDB-lite"/>
    </source>
</evidence>
<dbReference type="CDD" id="cd00067">
    <property type="entry name" value="GAL4"/>
    <property type="match status" value="1"/>
</dbReference>
<keyword evidence="4" id="KW-0804">Transcription</keyword>
<keyword evidence="5" id="KW-0539">Nucleus</keyword>
<dbReference type="InterPro" id="IPR050613">
    <property type="entry name" value="Sec_Metabolite_Reg"/>
</dbReference>
<dbReference type="InterPro" id="IPR001138">
    <property type="entry name" value="Zn2Cys6_DnaBD"/>
</dbReference>
<feature type="region of interest" description="Disordered" evidence="6">
    <location>
        <begin position="98"/>
        <end position="142"/>
    </location>
</feature>
<feature type="domain" description="Zn(2)-C6 fungal-type" evidence="7">
    <location>
        <begin position="10"/>
        <end position="39"/>
    </location>
</feature>
<name>W9YH55_9EURO</name>
<dbReference type="PROSITE" id="PS00463">
    <property type="entry name" value="ZN2_CY6_FUNGAL_1"/>
    <property type="match status" value="1"/>
</dbReference>
<dbReference type="GO" id="GO:0000981">
    <property type="term" value="F:DNA-binding transcription factor activity, RNA polymerase II-specific"/>
    <property type="evidence" value="ECO:0007669"/>
    <property type="project" value="InterPro"/>
</dbReference>
<dbReference type="InterPro" id="IPR036864">
    <property type="entry name" value="Zn2-C6_fun-type_DNA-bd_sf"/>
</dbReference>
<gene>
    <name evidence="8" type="ORF">A1O1_07684</name>
</gene>
<dbReference type="Pfam" id="PF00172">
    <property type="entry name" value="Zn_clus"/>
    <property type="match status" value="1"/>
</dbReference>
<evidence type="ECO:0000259" key="7">
    <source>
        <dbReference type="PROSITE" id="PS50048"/>
    </source>
</evidence>
<feature type="region of interest" description="Disordered" evidence="6">
    <location>
        <begin position="577"/>
        <end position="605"/>
    </location>
</feature>
<dbReference type="GO" id="GO:0005634">
    <property type="term" value="C:nucleus"/>
    <property type="evidence" value="ECO:0007669"/>
    <property type="project" value="UniProtKB-SubCell"/>
</dbReference>
<dbReference type="PANTHER" id="PTHR31001:SF90">
    <property type="entry name" value="CENTROMERE DNA-BINDING PROTEIN COMPLEX CBF3 SUBUNIT B"/>
    <property type="match status" value="1"/>
</dbReference>
<dbReference type="GO" id="GO:0003677">
    <property type="term" value="F:DNA binding"/>
    <property type="evidence" value="ECO:0007669"/>
    <property type="project" value="UniProtKB-KW"/>
</dbReference>
<proteinExistence type="predicted"/>
<organism evidence="8 9">
    <name type="scientific">Capronia coronata CBS 617.96</name>
    <dbReference type="NCBI Taxonomy" id="1182541"/>
    <lineage>
        <taxon>Eukaryota</taxon>
        <taxon>Fungi</taxon>
        <taxon>Dikarya</taxon>
        <taxon>Ascomycota</taxon>
        <taxon>Pezizomycotina</taxon>
        <taxon>Eurotiomycetes</taxon>
        <taxon>Chaetothyriomycetidae</taxon>
        <taxon>Chaetothyriales</taxon>
        <taxon>Herpotrichiellaceae</taxon>
        <taxon>Capronia</taxon>
    </lineage>
</organism>
<feature type="compositionally biased region" description="Low complexity" evidence="6">
    <location>
        <begin position="577"/>
        <end position="597"/>
    </location>
</feature>
<dbReference type="GeneID" id="19162539"/>
<dbReference type="CDD" id="cd12148">
    <property type="entry name" value="fungal_TF_MHR"/>
    <property type="match status" value="1"/>
</dbReference>
<evidence type="ECO:0000256" key="5">
    <source>
        <dbReference type="ARBA" id="ARBA00023242"/>
    </source>
</evidence>
<comment type="subcellular location">
    <subcellularLocation>
        <location evidence="1">Nucleus</location>
    </subcellularLocation>
</comment>
<comment type="caution">
    <text evidence="8">The sequence shown here is derived from an EMBL/GenBank/DDBJ whole genome shotgun (WGS) entry which is preliminary data.</text>
</comment>
<keyword evidence="3" id="KW-0238">DNA-binding</keyword>
<accession>W9YH55</accession>
<feature type="compositionally biased region" description="Low complexity" evidence="6">
    <location>
        <begin position="127"/>
        <end position="142"/>
    </location>
</feature>
<feature type="region of interest" description="Disordered" evidence="6">
    <location>
        <begin position="641"/>
        <end position="675"/>
    </location>
</feature>
<dbReference type="OrthoDB" id="410267at2759"/>
<evidence type="ECO:0000256" key="2">
    <source>
        <dbReference type="ARBA" id="ARBA00023015"/>
    </source>
</evidence>
<dbReference type="SUPFAM" id="SSF57701">
    <property type="entry name" value="Zn2/Cys6 DNA-binding domain"/>
    <property type="match status" value="1"/>
</dbReference>
<dbReference type="Proteomes" id="UP000019484">
    <property type="component" value="Unassembled WGS sequence"/>
</dbReference>
<dbReference type="EMBL" id="AMWN01000007">
    <property type="protein sequence ID" value="EXJ81619.1"/>
    <property type="molecule type" value="Genomic_DNA"/>
</dbReference>
<evidence type="ECO:0000256" key="1">
    <source>
        <dbReference type="ARBA" id="ARBA00004123"/>
    </source>
</evidence>
<dbReference type="AlphaFoldDB" id="W9YH55"/>
<evidence type="ECO:0000313" key="9">
    <source>
        <dbReference type="Proteomes" id="UP000019484"/>
    </source>
</evidence>
<keyword evidence="2" id="KW-0805">Transcription regulation</keyword>
<dbReference type="GO" id="GO:0008270">
    <property type="term" value="F:zinc ion binding"/>
    <property type="evidence" value="ECO:0007669"/>
    <property type="project" value="InterPro"/>
</dbReference>